<dbReference type="PIRSF" id="PIRSF002134">
    <property type="entry name" value="Ribosomal_S13"/>
    <property type="match status" value="1"/>
</dbReference>
<dbReference type="GO" id="GO:0003723">
    <property type="term" value="F:RNA binding"/>
    <property type="evidence" value="ECO:0007669"/>
    <property type="project" value="InterPro"/>
</dbReference>
<dbReference type="PROSITE" id="PS00646">
    <property type="entry name" value="RIBOSOMAL_S13_1"/>
    <property type="match status" value="1"/>
</dbReference>
<dbReference type="PROSITE" id="PS50159">
    <property type="entry name" value="RIBOSOMAL_S13_2"/>
    <property type="match status" value="1"/>
</dbReference>
<evidence type="ECO:0000256" key="2">
    <source>
        <dbReference type="ARBA" id="ARBA00022980"/>
    </source>
</evidence>
<evidence type="ECO:0000313" key="6">
    <source>
        <dbReference type="Proteomes" id="UP000275772"/>
    </source>
</evidence>
<dbReference type="GO" id="GO:0005777">
    <property type="term" value="C:peroxisome"/>
    <property type="evidence" value="ECO:0007669"/>
    <property type="project" value="EnsemblFungi"/>
</dbReference>
<protein>
    <recommendedName>
        <fullName evidence="7">Ribosomal protein S13</fullName>
    </recommendedName>
</protein>
<evidence type="ECO:0000313" key="5">
    <source>
        <dbReference type="EMBL" id="SZF03964.1"/>
    </source>
</evidence>
<gene>
    <name evidence="5" type="ORF">BLGHR1_14759</name>
</gene>
<dbReference type="InterPro" id="IPR018269">
    <property type="entry name" value="Ribosomal_uS13_CS"/>
</dbReference>
<dbReference type="GO" id="GO:0005763">
    <property type="term" value="C:mitochondrial small ribosomal subunit"/>
    <property type="evidence" value="ECO:0007669"/>
    <property type="project" value="EnsemblFungi"/>
</dbReference>
<dbReference type="Gene3D" id="1.10.8.50">
    <property type="match status" value="1"/>
</dbReference>
<dbReference type="PANTHER" id="PTHR10871:SF1">
    <property type="entry name" value="SMALL RIBOSOMAL SUBUNIT PROTEIN US13M"/>
    <property type="match status" value="1"/>
</dbReference>
<reference evidence="5 6" key="1">
    <citation type="submission" date="2017-11" db="EMBL/GenBank/DDBJ databases">
        <authorList>
            <person name="Kracher B."/>
        </authorList>
    </citation>
    <scope>NUCLEOTIDE SEQUENCE [LARGE SCALE GENOMIC DNA]</scope>
    <source>
        <strain evidence="5 6">RACE1</strain>
    </source>
</reference>
<dbReference type="PANTHER" id="PTHR10871">
    <property type="entry name" value="30S RIBOSOMAL PROTEIN S13/40S RIBOSOMAL PROTEIN S18"/>
    <property type="match status" value="1"/>
</dbReference>
<dbReference type="InterPro" id="IPR010979">
    <property type="entry name" value="Ribosomal_uS13-like_H2TH"/>
</dbReference>
<accession>A0A383UUG0</accession>
<dbReference type="GO" id="GO:0003735">
    <property type="term" value="F:structural constituent of ribosome"/>
    <property type="evidence" value="ECO:0007669"/>
    <property type="project" value="EnsemblFungi"/>
</dbReference>
<comment type="similarity">
    <text evidence="1 4">Belongs to the universal ribosomal protein uS13 family.</text>
</comment>
<keyword evidence="2 4" id="KW-0689">Ribosomal protein</keyword>
<dbReference type="SUPFAM" id="SSF46946">
    <property type="entry name" value="S13-like H2TH domain"/>
    <property type="match status" value="1"/>
</dbReference>
<keyword evidence="3 4" id="KW-0687">Ribonucleoprotein</keyword>
<sequence length="119" mass="13506">MVMIFGTPFLDSMLVKNALESFYGIGKLHSTRILAKYFIFPQARLGSLSNKTTTALTNELSSMTIETEARMIVQTNILRLKEMGSYRGRRHAMGLPVRGQRTRSQIVTARKLNKLDRRG</sequence>
<organism evidence="5 6">
    <name type="scientific">Blumeria hordei</name>
    <name type="common">Barley powdery mildew</name>
    <name type="synonym">Blumeria graminis f. sp. hordei</name>
    <dbReference type="NCBI Taxonomy" id="2867405"/>
    <lineage>
        <taxon>Eukaryota</taxon>
        <taxon>Fungi</taxon>
        <taxon>Dikarya</taxon>
        <taxon>Ascomycota</taxon>
        <taxon>Pezizomycotina</taxon>
        <taxon>Leotiomycetes</taxon>
        <taxon>Erysiphales</taxon>
        <taxon>Erysiphaceae</taxon>
        <taxon>Blumeria</taxon>
    </lineage>
</organism>
<name>A0A383UUG0_BLUHO</name>
<evidence type="ECO:0000256" key="1">
    <source>
        <dbReference type="ARBA" id="ARBA00008080"/>
    </source>
</evidence>
<dbReference type="EMBL" id="UNSH01000060">
    <property type="protein sequence ID" value="SZF03964.1"/>
    <property type="molecule type" value="Genomic_DNA"/>
</dbReference>
<dbReference type="AlphaFoldDB" id="A0A383UUG0"/>
<dbReference type="InterPro" id="IPR001892">
    <property type="entry name" value="Ribosomal_uS13"/>
</dbReference>
<dbReference type="Gene3D" id="4.10.910.10">
    <property type="entry name" value="30s ribosomal protein s13, domain 2"/>
    <property type="match status" value="1"/>
</dbReference>
<dbReference type="GO" id="GO:0006412">
    <property type="term" value="P:translation"/>
    <property type="evidence" value="ECO:0007669"/>
    <property type="project" value="InterPro"/>
</dbReference>
<proteinExistence type="inferred from homology"/>
<dbReference type="Pfam" id="PF00416">
    <property type="entry name" value="Ribosomal_S13"/>
    <property type="match status" value="1"/>
</dbReference>
<dbReference type="Proteomes" id="UP000275772">
    <property type="component" value="Unassembled WGS sequence"/>
</dbReference>
<dbReference type="InterPro" id="IPR027437">
    <property type="entry name" value="Rbsml_uS13_C"/>
</dbReference>
<evidence type="ECO:0000256" key="4">
    <source>
        <dbReference type="RuleBase" id="RU003830"/>
    </source>
</evidence>
<evidence type="ECO:0008006" key="7">
    <source>
        <dbReference type="Google" id="ProtNLM"/>
    </source>
</evidence>
<dbReference type="VEuPathDB" id="FungiDB:BLGHR1_14759"/>
<evidence type="ECO:0000256" key="3">
    <source>
        <dbReference type="ARBA" id="ARBA00023274"/>
    </source>
</evidence>